<protein>
    <submittedName>
        <fullName evidence="2">Uncharacterized protein</fullName>
    </submittedName>
</protein>
<organism evidence="2">
    <name type="scientific">Glycine max</name>
    <name type="common">Soybean</name>
    <name type="synonym">Glycine hispida</name>
    <dbReference type="NCBI Taxonomy" id="3847"/>
    <lineage>
        <taxon>Eukaryota</taxon>
        <taxon>Viridiplantae</taxon>
        <taxon>Streptophyta</taxon>
        <taxon>Embryophyta</taxon>
        <taxon>Tracheophyta</taxon>
        <taxon>Spermatophyta</taxon>
        <taxon>Magnoliopsida</taxon>
        <taxon>eudicotyledons</taxon>
        <taxon>Gunneridae</taxon>
        <taxon>Pentapetalae</taxon>
        <taxon>rosids</taxon>
        <taxon>fabids</taxon>
        <taxon>Fabales</taxon>
        <taxon>Fabaceae</taxon>
        <taxon>Papilionoideae</taxon>
        <taxon>50 kb inversion clade</taxon>
        <taxon>NPAAA clade</taxon>
        <taxon>indigoferoid/millettioid clade</taxon>
        <taxon>Phaseoleae</taxon>
        <taxon>Glycine</taxon>
        <taxon>Glycine subgen. Soja</taxon>
    </lineage>
</organism>
<proteinExistence type="evidence at transcript level"/>
<dbReference type="EMBL" id="BT089379">
    <property type="protein sequence ID" value="ACU13459.1"/>
    <property type="molecule type" value="mRNA"/>
</dbReference>
<name>C6SW36_SOYBN</name>
<feature type="non-terminal residue" evidence="2">
    <location>
        <position position="93"/>
    </location>
</feature>
<accession>C6SW36</accession>
<sequence length="93" mass="10355">GEIPTWSYCVVTVLCSHLIHIHFNGNSRSSHYLQSCGGLGTQQALNRPRRSGCSASGRRGPCPNPLHRSLPHRCLHLGRQGSRRSLPLYSRPR</sequence>
<feature type="compositionally biased region" description="Low complexity" evidence="1">
    <location>
        <begin position="51"/>
        <end position="61"/>
    </location>
</feature>
<reference evidence="2" key="1">
    <citation type="submission" date="2009-08" db="EMBL/GenBank/DDBJ databases">
        <authorList>
            <person name="Cheung F."/>
            <person name="Xiao Y."/>
            <person name="Chan A."/>
            <person name="Moskal W."/>
            <person name="Town C.D."/>
        </authorList>
    </citation>
    <scope>NUCLEOTIDE SEQUENCE</scope>
</reference>
<dbReference type="AlphaFoldDB" id="C6SW36"/>
<evidence type="ECO:0000313" key="2">
    <source>
        <dbReference type="EMBL" id="ACU13459.1"/>
    </source>
</evidence>
<feature type="non-terminal residue" evidence="2">
    <location>
        <position position="1"/>
    </location>
</feature>
<evidence type="ECO:0000256" key="1">
    <source>
        <dbReference type="SAM" id="MobiDB-lite"/>
    </source>
</evidence>
<feature type="region of interest" description="Disordered" evidence="1">
    <location>
        <begin position="43"/>
        <end position="69"/>
    </location>
</feature>